<gene>
    <name evidence="2" type="ORF">F4553_007542</name>
</gene>
<dbReference type="AlphaFoldDB" id="A0A841C2W3"/>
<dbReference type="GO" id="GO:0008757">
    <property type="term" value="F:S-adenosylmethionine-dependent methyltransferase activity"/>
    <property type="evidence" value="ECO:0007669"/>
    <property type="project" value="InterPro"/>
</dbReference>
<keyword evidence="3" id="KW-1185">Reference proteome</keyword>
<keyword evidence="2" id="KW-0808">Transferase</keyword>
<dbReference type="PANTHER" id="PTHR43591">
    <property type="entry name" value="METHYLTRANSFERASE"/>
    <property type="match status" value="1"/>
</dbReference>
<keyword evidence="2" id="KW-0489">Methyltransferase</keyword>
<dbReference type="Gene3D" id="3.40.50.150">
    <property type="entry name" value="Vaccinia Virus protein VP39"/>
    <property type="match status" value="1"/>
</dbReference>
<dbReference type="InterPro" id="IPR029063">
    <property type="entry name" value="SAM-dependent_MTases_sf"/>
</dbReference>
<evidence type="ECO:0000259" key="1">
    <source>
        <dbReference type="Pfam" id="PF08241"/>
    </source>
</evidence>
<dbReference type="RefSeq" id="WP_184845944.1">
    <property type="nucleotide sequence ID" value="NZ_JACHMN010000003.1"/>
</dbReference>
<sequence length="254" mass="27143">MTDLHAEAPRAHHRSPNPRRRVRRSLDFFAAHLQPGMQLLDLGCGPGSITVELADLVVPGTTTGVDQTDPGELPGVTFVRADVRDLPFADGSFDAILLHGVLQHLPDPLAALREARRVAASGAVIGVRDADWDGQLIAPPDPALPRTFEILAALRSGTSPRVGKHLRGLLHEAGFVDCTASASVDYDGTAEAAWSTAEAHMAVLSRPALTERAVAAGLTSAAELAELREAWRRWGEQPGAFLARFWCEAIGFAD</sequence>
<name>A0A841C2W3_9ACTN</name>
<feature type="domain" description="Methyltransferase type 11" evidence="1">
    <location>
        <begin position="40"/>
        <end position="124"/>
    </location>
</feature>
<organism evidence="2 3">
    <name type="scientific">Allocatelliglobosispora scoriae</name>
    <dbReference type="NCBI Taxonomy" id="643052"/>
    <lineage>
        <taxon>Bacteria</taxon>
        <taxon>Bacillati</taxon>
        <taxon>Actinomycetota</taxon>
        <taxon>Actinomycetes</taxon>
        <taxon>Micromonosporales</taxon>
        <taxon>Micromonosporaceae</taxon>
        <taxon>Allocatelliglobosispora</taxon>
    </lineage>
</organism>
<dbReference type="Proteomes" id="UP000587527">
    <property type="component" value="Unassembled WGS sequence"/>
</dbReference>
<comment type="caution">
    <text evidence="2">The sequence shown here is derived from an EMBL/GenBank/DDBJ whole genome shotgun (WGS) entry which is preliminary data.</text>
</comment>
<evidence type="ECO:0000313" key="2">
    <source>
        <dbReference type="EMBL" id="MBB5874108.1"/>
    </source>
</evidence>
<dbReference type="SUPFAM" id="SSF53335">
    <property type="entry name" value="S-adenosyl-L-methionine-dependent methyltransferases"/>
    <property type="match status" value="1"/>
</dbReference>
<dbReference type="InterPro" id="IPR013216">
    <property type="entry name" value="Methyltransf_11"/>
</dbReference>
<evidence type="ECO:0000313" key="3">
    <source>
        <dbReference type="Proteomes" id="UP000587527"/>
    </source>
</evidence>
<protein>
    <submittedName>
        <fullName evidence="2">SAM-dependent methyltransferase</fullName>
    </submittedName>
</protein>
<dbReference type="Pfam" id="PF08241">
    <property type="entry name" value="Methyltransf_11"/>
    <property type="match status" value="1"/>
</dbReference>
<proteinExistence type="predicted"/>
<accession>A0A841C2W3</accession>
<dbReference type="PANTHER" id="PTHR43591:SF24">
    <property type="entry name" value="2-METHOXY-6-POLYPRENYL-1,4-BENZOQUINOL METHYLASE, MITOCHONDRIAL"/>
    <property type="match status" value="1"/>
</dbReference>
<dbReference type="GO" id="GO:0032259">
    <property type="term" value="P:methylation"/>
    <property type="evidence" value="ECO:0007669"/>
    <property type="project" value="UniProtKB-KW"/>
</dbReference>
<dbReference type="CDD" id="cd02440">
    <property type="entry name" value="AdoMet_MTases"/>
    <property type="match status" value="1"/>
</dbReference>
<reference evidence="2 3" key="1">
    <citation type="submission" date="2020-08" db="EMBL/GenBank/DDBJ databases">
        <title>Sequencing the genomes of 1000 actinobacteria strains.</title>
        <authorList>
            <person name="Klenk H.-P."/>
        </authorList>
    </citation>
    <scope>NUCLEOTIDE SEQUENCE [LARGE SCALE GENOMIC DNA]</scope>
    <source>
        <strain evidence="2 3">DSM 45362</strain>
    </source>
</reference>
<dbReference type="EMBL" id="JACHMN010000003">
    <property type="protein sequence ID" value="MBB5874108.1"/>
    <property type="molecule type" value="Genomic_DNA"/>
</dbReference>